<sequence>MIIHATPIKRDVAYDDRAQQTSLPIALHRPDGGTEETILILTPGEVELYAIQLEQAIARRESARERRLRCPGPSLPTR</sequence>
<gene>
    <name evidence="1" type="ORF">SMF913_13498</name>
</gene>
<dbReference type="Proteomes" id="UP000236520">
    <property type="component" value="Unassembled WGS sequence"/>
</dbReference>
<evidence type="ECO:0000313" key="1">
    <source>
        <dbReference type="EMBL" id="PNG97473.1"/>
    </source>
</evidence>
<dbReference type="AlphaFoldDB" id="A0A2J7ZB18"/>
<protein>
    <submittedName>
        <fullName evidence="1">Uncharacterized protein</fullName>
    </submittedName>
</protein>
<evidence type="ECO:0000313" key="2">
    <source>
        <dbReference type="Proteomes" id="UP000236520"/>
    </source>
</evidence>
<comment type="caution">
    <text evidence="1">The sequence shown here is derived from an EMBL/GenBank/DDBJ whole genome shotgun (WGS) entry which is preliminary data.</text>
</comment>
<accession>A0A2J7ZB18</accession>
<organism evidence="1 2">
    <name type="scientific">Streptomyces malaysiensis</name>
    <dbReference type="NCBI Taxonomy" id="92644"/>
    <lineage>
        <taxon>Bacteria</taxon>
        <taxon>Bacillati</taxon>
        <taxon>Actinomycetota</taxon>
        <taxon>Actinomycetes</taxon>
        <taxon>Kitasatosporales</taxon>
        <taxon>Streptomycetaceae</taxon>
        <taxon>Streptomyces</taxon>
        <taxon>Streptomyces violaceusniger group</taxon>
    </lineage>
</organism>
<reference evidence="1 2" key="1">
    <citation type="submission" date="2015-09" db="EMBL/GenBank/DDBJ databases">
        <title>Genome sequence, genome mining and natural product profiling of a biocontrol bacterium Streptomyces malaysiensis F913.</title>
        <authorList>
            <person name="Xu Y."/>
            <person name="Wei J."/>
            <person name="Xie J."/>
            <person name="Li T."/>
            <person name="Zhou Z."/>
        </authorList>
    </citation>
    <scope>NUCLEOTIDE SEQUENCE [LARGE SCALE GENOMIC DNA]</scope>
    <source>
        <strain evidence="1 2">F913</strain>
    </source>
</reference>
<name>A0A2J7ZB18_STRMQ</name>
<proteinExistence type="predicted"/>
<dbReference type="EMBL" id="LJIW01000001">
    <property type="protein sequence ID" value="PNG97473.1"/>
    <property type="molecule type" value="Genomic_DNA"/>
</dbReference>
<keyword evidence="2" id="KW-1185">Reference proteome</keyword>